<dbReference type="PANTHER" id="PTHR35810:SF1">
    <property type="entry name" value="CYTOPLASMIC PROTEIN"/>
    <property type="match status" value="1"/>
</dbReference>
<dbReference type="InterPro" id="IPR011204">
    <property type="entry name" value="Virulence_RhuM-like"/>
</dbReference>
<dbReference type="EMBL" id="CP002352">
    <property type="protein sequence ID" value="ADV42885.1"/>
    <property type="molecule type" value="Genomic_DNA"/>
</dbReference>
<dbReference type="PANTHER" id="PTHR35810">
    <property type="entry name" value="CYTOPLASMIC PROTEIN-RELATED"/>
    <property type="match status" value="1"/>
</dbReference>
<evidence type="ECO:0000313" key="2">
    <source>
        <dbReference type="Proteomes" id="UP000008630"/>
    </source>
</evidence>
<reference key="1">
    <citation type="submission" date="2010-11" db="EMBL/GenBank/DDBJ databases">
        <title>The complete genome of Bacteroides helcogenes P 36-108.</title>
        <authorList>
            <consortium name="US DOE Joint Genome Institute (JGI-PGF)"/>
            <person name="Lucas S."/>
            <person name="Copeland A."/>
            <person name="Lapidus A."/>
            <person name="Bruce D."/>
            <person name="Goodwin L."/>
            <person name="Pitluck S."/>
            <person name="Kyrpides N."/>
            <person name="Mavromatis K."/>
            <person name="Ivanova N."/>
            <person name="Zeytun A."/>
            <person name="Brettin T."/>
            <person name="Detter J.C."/>
            <person name="Tapia R."/>
            <person name="Han C."/>
            <person name="Land M."/>
            <person name="Hauser L."/>
            <person name="Markowitz V."/>
            <person name="Cheng J.-F."/>
            <person name="Hugenholtz P."/>
            <person name="Woyke T."/>
            <person name="Wu D."/>
            <person name="Gronow S."/>
            <person name="Wellnitz S."/>
            <person name="Brambilla E."/>
            <person name="Klenk H.-P."/>
            <person name="Eisen J.A."/>
        </authorList>
    </citation>
    <scope>NUCLEOTIDE SEQUENCE</scope>
    <source>
        <strain>P 36-108</strain>
    </source>
</reference>
<proteinExistence type="predicted"/>
<dbReference type="HOGENOM" id="CLU_055403_1_0_10"/>
<dbReference type="STRING" id="693979.Bache_0868"/>
<sequence>MENQGEIILYQPDSEVKLDVRLEEETVWLNRQQLAELFARDVKTIGKHVNNALKEELNGISVVAKFATTAADGKVYQVEYYNLDMVLSVGYRVKSSRGIEFRRWANSVLKDYLLKGYSVNQRLIAMEQRVDSKFQEHEQRLNRIDSKIDFFVRTSLPPVEGIFYDGQLFDAYKFATDLIRTAKKSILLIDNYVDESVLLMFSKRNDGVKADIYTQAISRQLQLDLERHNSQYPPIEVHVYKRSHDRFLIIDATDVYHIGASLKDLGKKMFAFSKLEIPAEAITDLL</sequence>
<keyword evidence="1" id="KW-0238">DNA-binding</keyword>
<keyword evidence="2" id="KW-1185">Reference proteome</keyword>
<reference evidence="1 2" key="2">
    <citation type="journal article" date="2011" name="Stand. Genomic Sci.">
        <title>Complete genome sequence of Bacteroides helcogenes type strain (P 36-108).</title>
        <authorList>
            <person name="Pati A."/>
            <person name="Gronow S."/>
            <person name="Zeytun A."/>
            <person name="Lapidus A."/>
            <person name="Nolan M."/>
            <person name="Hammon N."/>
            <person name="Deshpande S."/>
            <person name="Cheng J.F."/>
            <person name="Tapia R."/>
            <person name="Han C."/>
            <person name="Goodwin L."/>
            <person name="Pitluck S."/>
            <person name="Liolios K."/>
            <person name="Pagani I."/>
            <person name="Ivanova N."/>
            <person name="Mavromatis K."/>
            <person name="Chen A."/>
            <person name="Palaniappan K."/>
            <person name="Land M."/>
            <person name="Hauser L."/>
            <person name="Chang Y.J."/>
            <person name="Jeffries C.D."/>
            <person name="Detter J.C."/>
            <person name="Brambilla E."/>
            <person name="Rohde M."/>
            <person name="Goker M."/>
            <person name="Woyke T."/>
            <person name="Bristow J."/>
            <person name="Eisen J.A."/>
            <person name="Markowitz V."/>
            <person name="Hugenholtz P."/>
            <person name="Kyrpides N.C."/>
            <person name="Klenk H.P."/>
            <person name="Lucas S."/>
        </authorList>
    </citation>
    <scope>NUCLEOTIDE SEQUENCE [LARGE SCALE GENOMIC DNA]</scope>
    <source>
        <strain evidence="2">ATCC 35417 / DSM 20613 / JCM 6297 / CCUG 15421 / P 36-108</strain>
    </source>
</reference>
<dbReference type="Pfam" id="PF13310">
    <property type="entry name" value="Virulence_RhuM"/>
    <property type="match status" value="1"/>
</dbReference>
<dbReference type="RefSeq" id="WP_013546498.1">
    <property type="nucleotide sequence ID" value="NC_014933.1"/>
</dbReference>
<dbReference type="OrthoDB" id="9816206at2"/>
<dbReference type="AlphaFoldDB" id="E6SPJ6"/>
<evidence type="ECO:0000313" key="1">
    <source>
        <dbReference type="EMBL" id="ADV42885.1"/>
    </source>
</evidence>
<dbReference type="Proteomes" id="UP000008630">
    <property type="component" value="Chromosome"/>
</dbReference>
<dbReference type="GO" id="GO:0003677">
    <property type="term" value="F:DNA binding"/>
    <property type="evidence" value="ECO:0007669"/>
    <property type="project" value="UniProtKB-KW"/>
</dbReference>
<organism evidence="1 2">
    <name type="scientific">Bacteroides helcogenes (strain ATCC 35417 / DSM 20613 / JCM 6297 / CCUG 15421 / P 36-108)</name>
    <dbReference type="NCBI Taxonomy" id="693979"/>
    <lineage>
        <taxon>Bacteria</taxon>
        <taxon>Pseudomonadati</taxon>
        <taxon>Bacteroidota</taxon>
        <taxon>Bacteroidia</taxon>
        <taxon>Bacteroidales</taxon>
        <taxon>Bacteroidaceae</taxon>
        <taxon>Bacteroides</taxon>
    </lineage>
</organism>
<accession>E6SPJ6</accession>
<dbReference type="KEGG" id="bhl:Bache_0868"/>
<dbReference type="PATRIC" id="fig|693979.3.peg.925"/>
<dbReference type="eggNOG" id="COG3943">
    <property type="taxonomic scope" value="Bacteria"/>
</dbReference>
<gene>
    <name evidence="1" type="ordered locus">Bache_0868</name>
</gene>
<protein>
    <submittedName>
        <fullName evidence="1">DNA-binding protein</fullName>
    </submittedName>
</protein>
<name>E6SPJ6_BACT6</name>